<protein>
    <submittedName>
        <fullName evidence="2">Uncharacterized protein</fullName>
    </submittedName>
</protein>
<name>A0A4P6XKT4_9ASCO</name>
<reference evidence="3" key="1">
    <citation type="submission" date="2019-03" db="EMBL/GenBank/DDBJ databases">
        <title>Snf2 controls pulcherriminic acid biosynthesis and connects pigmentation and antifungal activity of the yeast Metschnikowia pulcherrima.</title>
        <authorList>
            <person name="Gore-Lloyd D."/>
            <person name="Sumann I."/>
            <person name="Brachmann A.O."/>
            <person name="Schneeberger K."/>
            <person name="Ortiz-Merino R.A."/>
            <person name="Moreno-Beltran M."/>
            <person name="Schlaefli M."/>
            <person name="Kirner P."/>
            <person name="Santos Kron A."/>
            <person name="Wolfe K.H."/>
            <person name="Piel J."/>
            <person name="Ahrens C.H."/>
            <person name="Henk D."/>
            <person name="Freimoser F.M."/>
        </authorList>
    </citation>
    <scope>NUCLEOTIDE SEQUENCE [LARGE SCALE GENOMIC DNA]</scope>
    <source>
        <strain evidence="3">APC 1.2</strain>
    </source>
</reference>
<feature type="compositionally biased region" description="Low complexity" evidence="1">
    <location>
        <begin position="57"/>
        <end position="67"/>
    </location>
</feature>
<evidence type="ECO:0000313" key="3">
    <source>
        <dbReference type="Proteomes" id="UP000292447"/>
    </source>
</evidence>
<accession>A0A4P6XKT4</accession>
<organism evidence="2 3">
    <name type="scientific">Metschnikowia aff. pulcherrima</name>
    <dbReference type="NCBI Taxonomy" id="2163413"/>
    <lineage>
        <taxon>Eukaryota</taxon>
        <taxon>Fungi</taxon>
        <taxon>Dikarya</taxon>
        <taxon>Ascomycota</taxon>
        <taxon>Saccharomycotina</taxon>
        <taxon>Pichiomycetes</taxon>
        <taxon>Metschnikowiaceae</taxon>
        <taxon>Metschnikowia</taxon>
    </lineage>
</organism>
<feature type="region of interest" description="Disordered" evidence="1">
    <location>
        <begin position="57"/>
        <end position="76"/>
    </location>
</feature>
<keyword evidence="3" id="KW-1185">Reference proteome</keyword>
<evidence type="ECO:0000256" key="1">
    <source>
        <dbReference type="SAM" id="MobiDB-lite"/>
    </source>
</evidence>
<gene>
    <name evidence="2" type="ORF">METSCH_B11760</name>
</gene>
<proteinExistence type="predicted"/>
<sequence>MALCSQAFPLAGKRTCDYNSQAQRANPAAKRACLSKIDMNTVNKRLPQACFEKIRSGSCSSSSSDSMSDSEDQHSSYVADQIKAKRRAFSRVSFSMDDKLSRAVAQYSDDDDKDYQPIKRTLSCSKDDDNLDCKLLSSPCNPSVYVNNCNGNIQMLHRASSSGNFFQVSDSCSSVSSVKKSMPIPDKNARSRCFEYLVGAIDEAWARYCDAASHIENEAYGYNAPGSALTDDEDDCGITTDLTDYDTDFEHQQVFKPIMLRKASIMGPSMQFTNADLSSTGKDPSSCQLLALKDRLTKAKYFLQDLVDSDDHGDAYAFWKRWDMIKYATIELVEDDDDDDVIENTIDELEEGRTFTN</sequence>
<evidence type="ECO:0000313" key="2">
    <source>
        <dbReference type="EMBL" id="QBM87962.1"/>
    </source>
</evidence>
<dbReference type="EMBL" id="CP034457">
    <property type="protein sequence ID" value="QBM87962.1"/>
    <property type="molecule type" value="Genomic_DNA"/>
</dbReference>
<dbReference type="AlphaFoldDB" id="A0A4P6XKT4"/>
<dbReference type="Proteomes" id="UP000292447">
    <property type="component" value="Chromosome II"/>
</dbReference>